<dbReference type="Proteomes" id="UP000548867">
    <property type="component" value="Unassembled WGS sequence"/>
</dbReference>
<comment type="caution">
    <text evidence="1">The sequence shown here is derived from an EMBL/GenBank/DDBJ whole genome shotgun (WGS) entry which is preliminary data.</text>
</comment>
<name>A0A7W6CJD9_9SPHN</name>
<accession>A0A7W6CJD9</accession>
<organism evidence="1 2">
    <name type="scientific">Novosphingobium sediminicola</name>
    <dbReference type="NCBI Taxonomy" id="563162"/>
    <lineage>
        <taxon>Bacteria</taxon>
        <taxon>Pseudomonadati</taxon>
        <taxon>Pseudomonadota</taxon>
        <taxon>Alphaproteobacteria</taxon>
        <taxon>Sphingomonadales</taxon>
        <taxon>Sphingomonadaceae</taxon>
        <taxon>Novosphingobium</taxon>
    </lineage>
</organism>
<reference evidence="1 2" key="1">
    <citation type="submission" date="2020-08" db="EMBL/GenBank/DDBJ databases">
        <title>Genomic Encyclopedia of Type Strains, Phase IV (KMG-IV): sequencing the most valuable type-strain genomes for metagenomic binning, comparative biology and taxonomic classification.</title>
        <authorList>
            <person name="Goeker M."/>
        </authorList>
    </citation>
    <scope>NUCLEOTIDE SEQUENCE [LARGE SCALE GENOMIC DNA]</scope>
    <source>
        <strain evidence="1 2">DSM 27057</strain>
    </source>
</reference>
<evidence type="ECO:0000313" key="2">
    <source>
        <dbReference type="Proteomes" id="UP000548867"/>
    </source>
</evidence>
<dbReference type="AlphaFoldDB" id="A0A7W6CJD9"/>
<sequence>MMGLCKLSGRISYPIYVTHFPFLYVWMNYVINEHPSDERMLGIRLLLVPFLVVVA</sequence>
<gene>
    <name evidence="1" type="ORF">GGR38_002685</name>
</gene>
<proteinExistence type="predicted"/>
<protein>
    <submittedName>
        <fullName evidence="1">Peptidoglycan/LPS O-acetylase OafA/YrhL</fullName>
    </submittedName>
</protein>
<evidence type="ECO:0000313" key="1">
    <source>
        <dbReference type="EMBL" id="MBB3955729.1"/>
    </source>
</evidence>
<dbReference type="RefSeq" id="WP_183626260.1">
    <property type="nucleotide sequence ID" value="NZ_JACIDX010000009.1"/>
</dbReference>
<dbReference type="EMBL" id="JACIDX010000009">
    <property type="protein sequence ID" value="MBB3955729.1"/>
    <property type="molecule type" value="Genomic_DNA"/>
</dbReference>
<keyword evidence="2" id="KW-1185">Reference proteome</keyword>